<evidence type="ECO:0000256" key="5">
    <source>
        <dbReference type="SAM" id="MobiDB-lite"/>
    </source>
</evidence>
<keyword evidence="3" id="KW-0378">Hydrolase</keyword>
<name>A0ABP1S377_9HEXA</name>
<feature type="domain" description="Exonuclease" evidence="6">
    <location>
        <begin position="95"/>
        <end position="268"/>
    </location>
</feature>
<dbReference type="InterPro" id="IPR013520">
    <property type="entry name" value="Ribonucl_H"/>
</dbReference>
<evidence type="ECO:0000256" key="3">
    <source>
        <dbReference type="ARBA" id="ARBA00022801"/>
    </source>
</evidence>
<dbReference type="PANTHER" id="PTHR12801:SF45">
    <property type="entry name" value="RNA EXONUCLEASE 4"/>
    <property type="match status" value="1"/>
</dbReference>
<evidence type="ECO:0000256" key="1">
    <source>
        <dbReference type="ARBA" id="ARBA00022552"/>
    </source>
</evidence>
<sequence length="287" mass="32887">MESEDIDRAKKLVINWIGQAEWKEKYAFMASMLGQLPESEVKTVQNLTSKTRKEMKRKRYEAHVQSKRSRVESAPVESVPPGLPNGWWAKYQLTDILAFDCEHVHYRKLKGRERVKAGSVSVVDYKGDQIYYAEIKHERGSFLVNNYTRKVNGFNENSLVNGKDLEVVMAEVGALFEGKLIITYGGGTDFDSLELFSGDFDTYDIAEYFKKPKPNKRGEDYGEKIGLRTLCHHFFHEDIQAGVHSPKTDAAATMKLFLEVYVKSNLGSMDRHFTNYNLFQDILAFKG</sequence>
<evidence type="ECO:0000313" key="7">
    <source>
        <dbReference type="EMBL" id="CAL8143024.1"/>
    </source>
</evidence>
<feature type="compositionally biased region" description="Basic residues" evidence="5">
    <location>
        <begin position="53"/>
        <end position="68"/>
    </location>
</feature>
<dbReference type="SMART" id="SM00479">
    <property type="entry name" value="EXOIII"/>
    <property type="match status" value="1"/>
</dbReference>
<organism evidence="7 8">
    <name type="scientific">Orchesella dallaii</name>
    <dbReference type="NCBI Taxonomy" id="48710"/>
    <lineage>
        <taxon>Eukaryota</taxon>
        <taxon>Metazoa</taxon>
        <taxon>Ecdysozoa</taxon>
        <taxon>Arthropoda</taxon>
        <taxon>Hexapoda</taxon>
        <taxon>Collembola</taxon>
        <taxon>Entomobryomorpha</taxon>
        <taxon>Entomobryoidea</taxon>
        <taxon>Orchesellidae</taxon>
        <taxon>Orchesellinae</taxon>
        <taxon>Orchesella</taxon>
    </lineage>
</organism>
<dbReference type="PANTHER" id="PTHR12801">
    <property type="entry name" value="RNA EXONUCLEASE REXO1 / RECO3 FAMILY MEMBER-RELATED"/>
    <property type="match status" value="1"/>
</dbReference>
<keyword evidence="2" id="KW-0540">Nuclease</keyword>
<evidence type="ECO:0000313" key="8">
    <source>
        <dbReference type="Proteomes" id="UP001642540"/>
    </source>
</evidence>
<keyword evidence="1" id="KW-0698">rRNA processing</keyword>
<accession>A0ABP1S377</accession>
<evidence type="ECO:0000256" key="2">
    <source>
        <dbReference type="ARBA" id="ARBA00022722"/>
    </source>
</evidence>
<dbReference type="Gene3D" id="3.30.420.10">
    <property type="entry name" value="Ribonuclease H-like superfamily/Ribonuclease H"/>
    <property type="match status" value="1"/>
</dbReference>
<dbReference type="InterPro" id="IPR036397">
    <property type="entry name" value="RNaseH_sf"/>
</dbReference>
<dbReference type="Proteomes" id="UP001642540">
    <property type="component" value="Unassembled WGS sequence"/>
</dbReference>
<gene>
    <name evidence="7" type="ORF">ODALV1_LOCUS29230</name>
</gene>
<evidence type="ECO:0000256" key="4">
    <source>
        <dbReference type="ARBA" id="ARBA00025599"/>
    </source>
</evidence>
<protein>
    <recommendedName>
        <fullName evidence="6">Exonuclease domain-containing protein</fullName>
    </recommendedName>
</protein>
<dbReference type="SUPFAM" id="SSF53098">
    <property type="entry name" value="Ribonuclease H-like"/>
    <property type="match status" value="1"/>
</dbReference>
<dbReference type="InterPro" id="IPR047021">
    <property type="entry name" value="REXO1/3/4-like"/>
</dbReference>
<proteinExistence type="predicted"/>
<keyword evidence="8" id="KW-1185">Reference proteome</keyword>
<feature type="region of interest" description="Disordered" evidence="5">
    <location>
        <begin position="46"/>
        <end position="77"/>
    </location>
</feature>
<comment type="caution">
    <text evidence="7">The sequence shown here is derived from an EMBL/GenBank/DDBJ whole genome shotgun (WGS) entry which is preliminary data.</text>
</comment>
<dbReference type="InterPro" id="IPR012337">
    <property type="entry name" value="RNaseH-like_sf"/>
</dbReference>
<reference evidence="7 8" key="1">
    <citation type="submission" date="2024-08" db="EMBL/GenBank/DDBJ databases">
        <authorList>
            <person name="Cucini C."/>
            <person name="Frati F."/>
        </authorList>
    </citation>
    <scope>NUCLEOTIDE SEQUENCE [LARGE SCALE GENOMIC DNA]</scope>
</reference>
<evidence type="ECO:0000259" key="6">
    <source>
        <dbReference type="SMART" id="SM00479"/>
    </source>
</evidence>
<comment type="function">
    <text evidence="4">Exoribonuclease involved in ribosome biosynthesis. Involved in the processing of ITS1, the internal transcribed spacer localized between the 18S and 5.8S rRNAs.</text>
</comment>
<dbReference type="EMBL" id="CAXLJM020000151">
    <property type="protein sequence ID" value="CAL8143024.1"/>
    <property type="molecule type" value="Genomic_DNA"/>
</dbReference>